<feature type="transmembrane region" description="Helical" evidence="9">
    <location>
        <begin position="65"/>
        <end position="82"/>
    </location>
</feature>
<protein>
    <submittedName>
        <fullName evidence="10">Sec61beta</fullName>
    </submittedName>
</protein>
<evidence type="ECO:0000256" key="4">
    <source>
        <dbReference type="ARBA" id="ARBA00022927"/>
    </source>
</evidence>
<gene>
    <name evidence="10" type="ORF">AAJ76_5600014344</name>
</gene>
<evidence type="ECO:0000313" key="11">
    <source>
        <dbReference type="Proteomes" id="UP000034350"/>
    </source>
</evidence>
<dbReference type="OrthoDB" id="5401193at2759"/>
<organism evidence="10 11">
    <name type="scientific">Vairimorpha ceranae</name>
    <dbReference type="NCBI Taxonomy" id="40302"/>
    <lineage>
        <taxon>Eukaryota</taxon>
        <taxon>Fungi</taxon>
        <taxon>Fungi incertae sedis</taxon>
        <taxon>Microsporidia</taxon>
        <taxon>Nosematidae</taxon>
        <taxon>Vairimorpha</taxon>
    </lineage>
</organism>
<evidence type="ECO:0000313" key="10">
    <source>
        <dbReference type="EMBL" id="KKO74608.1"/>
    </source>
</evidence>
<name>A0A0F9WNM7_9MICR</name>
<comment type="caution">
    <text evidence="10">The sequence shown here is derived from an EMBL/GenBank/DDBJ whole genome shotgun (WGS) entry which is preliminary data.</text>
</comment>
<dbReference type="Pfam" id="PF03911">
    <property type="entry name" value="Sec61_beta"/>
    <property type="match status" value="1"/>
</dbReference>
<dbReference type="GO" id="GO:0015031">
    <property type="term" value="P:protein transport"/>
    <property type="evidence" value="ECO:0007669"/>
    <property type="project" value="UniProtKB-KW"/>
</dbReference>
<proteinExistence type="inferred from homology"/>
<comment type="subcellular location">
    <subcellularLocation>
        <location evidence="8">Endomembrane system</location>
        <topology evidence="8">Single-pass membrane protein</topology>
    </subcellularLocation>
</comment>
<keyword evidence="6" id="KW-0811">Translocation</keyword>
<keyword evidence="11" id="KW-1185">Reference proteome</keyword>
<dbReference type="GO" id="GO:0012505">
    <property type="term" value="C:endomembrane system"/>
    <property type="evidence" value="ECO:0007669"/>
    <property type="project" value="UniProtKB-SubCell"/>
</dbReference>
<keyword evidence="3 9" id="KW-0812">Transmembrane</keyword>
<dbReference type="AlphaFoldDB" id="A0A0F9WNM7"/>
<evidence type="ECO:0000256" key="1">
    <source>
        <dbReference type="ARBA" id="ARBA00006103"/>
    </source>
</evidence>
<keyword evidence="2" id="KW-0813">Transport</keyword>
<evidence type="ECO:0000256" key="9">
    <source>
        <dbReference type="SAM" id="Phobius"/>
    </source>
</evidence>
<feature type="transmembrane region" description="Helical" evidence="9">
    <location>
        <begin position="28"/>
        <end position="53"/>
    </location>
</feature>
<keyword evidence="5 9" id="KW-1133">Transmembrane helix</keyword>
<keyword evidence="4" id="KW-0653">Protein transport</keyword>
<dbReference type="VEuPathDB" id="MicrosporidiaDB:AAJ76_5600014344"/>
<dbReference type="RefSeq" id="XP_024330350.1">
    <property type="nucleotide sequence ID" value="XM_024475990.1"/>
</dbReference>
<dbReference type="Proteomes" id="UP000034350">
    <property type="component" value="Unassembled WGS sequence"/>
</dbReference>
<evidence type="ECO:0000256" key="3">
    <source>
        <dbReference type="ARBA" id="ARBA00022692"/>
    </source>
</evidence>
<keyword evidence="7 9" id="KW-0472">Membrane</keyword>
<accession>A0A0F9WNM7</accession>
<evidence type="ECO:0000256" key="7">
    <source>
        <dbReference type="ARBA" id="ARBA00023136"/>
    </source>
</evidence>
<dbReference type="EMBL" id="JPQZ01000056">
    <property type="protein sequence ID" value="KKO74608.1"/>
    <property type="molecule type" value="Genomic_DNA"/>
</dbReference>
<dbReference type="InterPro" id="IPR016482">
    <property type="entry name" value="SecG/Sec61-beta/Sbh"/>
</dbReference>
<evidence type="ECO:0000256" key="6">
    <source>
        <dbReference type="ARBA" id="ARBA00023010"/>
    </source>
</evidence>
<sequence length="86" mass="10004">MANQKIQIHHFKQRQKKLNELLYDDKSLFLITPLQVLILSLIFIANVFVLHIVSRFIPTTTAPQVALSIIVVVFSVFFSYFLNKNK</sequence>
<evidence type="ECO:0000256" key="8">
    <source>
        <dbReference type="ARBA" id="ARBA00037847"/>
    </source>
</evidence>
<reference evidence="10 11" key="1">
    <citation type="journal article" date="2015" name="Environ. Microbiol.">
        <title>Genome analyses suggest the presence of polyploidy and recent human-driven expansions in eight global populations of the honeybee pathogen Nosema ceranae.</title>
        <authorList>
            <person name="Pelin A."/>
            <person name="Selman M."/>
            <person name="Aris-Brosou S."/>
            <person name="Farinelli L."/>
            <person name="Corradi N."/>
        </authorList>
    </citation>
    <scope>NUCLEOTIDE SEQUENCE [LARGE SCALE GENOMIC DNA]</scope>
    <source>
        <strain evidence="10 11">PA08 1199</strain>
    </source>
</reference>
<dbReference type="GeneID" id="36320938"/>
<evidence type="ECO:0000256" key="5">
    <source>
        <dbReference type="ARBA" id="ARBA00022989"/>
    </source>
</evidence>
<comment type="similarity">
    <text evidence="1">Belongs to the SEC61-beta family.</text>
</comment>
<evidence type="ECO:0000256" key="2">
    <source>
        <dbReference type="ARBA" id="ARBA00022448"/>
    </source>
</evidence>